<evidence type="ECO:0000313" key="13">
    <source>
        <dbReference type="Proteomes" id="UP001249851"/>
    </source>
</evidence>
<reference evidence="12" key="1">
    <citation type="journal article" date="2023" name="G3 (Bethesda)">
        <title>Whole genome assembly and annotation of the endangered Caribbean coral Acropora cervicornis.</title>
        <authorList>
            <person name="Selwyn J.D."/>
            <person name="Vollmer S.V."/>
        </authorList>
    </citation>
    <scope>NUCLEOTIDE SEQUENCE</scope>
    <source>
        <strain evidence="12">K2</strain>
    </source>
</reference>
<dbReference type="InterPro" id="IPR017452">
    <property type="entry name" value="GPCR_Rhodpsn_7TM"/>
</dbReference>
<dbReference type="PANTHER" id="PTHR24246">
    <property type="entry name" value="OLFACTORY RECEPTOR AND ADENOSINE RECEPTOR"/>
    <property type="match status" value="1"/>
</dbReference>
<name>A0AAD9R1C0_ACRCE</name>
<evidence type="ECO:0000313" key="12">
    <source>
        <dbReference type="EMBL" id="KAK2571334.1"/>
    </source>
</evidence>
<dbReference type="GO" id="GO:0004930">
    <property type="term" value="F:G protein-coupled receptor activity"/>
    <property type="evidence" value="ECO:0007669"/>
    <property type="project" value="UniProtKB-KW"/>
</dbReference>
<keyword evidence="2" id="KW-1003">Cell membrane</keyword>
<feature type="domain" description="G-protein coupled receptors family 1 profile" evidence="11">
    <location>
        <begin position="47"/>
        <end position="294"/>
    </location>
</feature>
<proteinExistence type="predicted"/>
<feature type="transmembrane region" description="Helical" evidence="10">
    <location>
        <begin position="275"/>
        <end position="297"/>
    </location>
</feature>
<feature type="transmembrane region" description="Helical" evidence="10">
    <location>
        <begin position="183"/>
        <end position="210"/>
    </location>
</feature>
<feature type="transmembrane region" description="Helical" evidence="10">
    <location>
        <begin position="37"/>
        <end position="56"/>
    </location>
</feature>
<evidence type="ECO:0000259" key="11">
    <source>
        <dbReference type="PROSITE" id="PS50262"/>
    </source>
</evidence>
<dbReference type="GO" id="GO:0005886">
    <property type="term" value="C:plasma membrane"/>
    <property type="evidence" value="ECO:0007669"/>
    <property type="project" value="UniProtKB-SubCell"/>
</dbReference>
<keyword evidence="13" id="KW-1185">Reference proteome</keyword>
<keyword evidence="3 10" id="KW-0812">Transmembrane</keyword>
<dbReference type="CDD" id="cd00637">
    <property type="entry name" value="7tm_classA_rhodopsin-like"/>
    <property type="match status" value="1"/>
</dbReference>
<evidence type="ECO:0000256" key="8">
    <source>
        <dbReference type="ARBA" id="ARBA00023180"/>
    </source>
</evidence>
<feature type="transmembrane region" description="Helical" evidence="10">
    <location>
        <begin position="149"/>
        <end position="171"/>
    </location>
</feature>
<feature type="transmembrane region" description="Helical" evidence="10">
    <location>
        <begin position="68"/>
        <end position="95"/>
    </location>
</feature>
<dbReference type="Pfam" id="PF00001">
    <property type="entry name" value="7tm_1"/>
    <property type="match status" value="1"/>
</dbReference>
<evidence type="ECO:0000256" key="1">
    <source>
        <dbReference type="ARBA" id="ARBA00004651"/>
    </source>
</evidence>
<protein>
    <submittedName>
        <fullName evidence="12">5-hydroxytryptamine receptor 7</fullName>
    </submittedName>
</protein>
<evidence type="ECO:0000256" key="4">
    <source>
        <dbReference type="ARBA" id="ARBA00022989"/>
    </source>
</evidence>
<dbReference type="PROSITE" id="PS50262">
    <property type="entry name" value="G_PROTEIN_RECEP_F1_2"/>
    <property type="match status" value="1"/>
</dbReference>
<gene>
    <name evidence="12" type="ORF">P5673_003918</name>
</gene>
<keyword evidence="5" id="KW-0297">G-protein coupled receptor</keyword>
<keyword evidence="4 10" id="KW-1133">Transmembrane helix</keyword>
<comment type="subcellular location">
    <subcellularLocation>
        <location evidence="1">Cell membrane</location>
        <topology evidence="1">Multi-pass membrane protein</topology>
    </subcellularLocation>
</comment>
<accession>A0AAD9R1C0</accession>
<keyword evidence="6 10" id="KW-0472">Membrane</keyword>
<dbReference type="PANTHER" id="PTHR24246:SF27">
    <property type="entry name" value="ADENOSINE RECEPTOR, ISOFORM A"/>
    <property type="match status" value="1"/>
</dbReference>
<evidence type="ECO:0000256" key="3">
    <source>
        <dbReference type="ARBA" id="ARBA00022692"/>
    </source>
</evidence>
<dbReference type="AlphaFoldDB" id="A0AAD9R1C0"/>
<evidence type="ECO:0000256" key="7">
    <source>
        <dbReference type="ARBA" id="ARBA00023170"/>
    </source>
</evidence>
<dbReference type="Proteomes" id="UP001249851">
    <property type="component" value="Unassembled WGS sequence"/>
</dbReference>
<comment type="caution">
    <text evidence="12">The sequence shown here is derived from an EMBL/GenBank/DDBJ whole genome shotgun (WGS) entry which is preliminary data.</text>
</comment>
<dbReference type="SUPFAM" id="SSF81321">
    <property type="entry name" value="Family A G protein-coupled receptor-like"/>
    <property type="match status" value="1"/>
</dbReference>
<keyword evidence="8" id="KW-0325">Glycoprotein</keyword>
<evidence type="ECO:0000256" key="9">
    <source>
        <dbReference type="ARBA" id="ARBA00023224"/>
    </source>
</evidence>
<feature type="transmembrane region" description="Helical" evidence="10">
    <location>
        <begin position="238"/>
        <end position="263"/>
    </location>
</feature>
<keyword evidence="9" id="KW-0807">Transducer</keyword>
<sequence length="360" mass="40585">MADSTHLLTNSSAINKAQPSQPTVGVSSIHVTAIAEFVPIAFVIIFVNSLVFILFLKTKTLRSPANYILLSLAISDFLTGLLNIPLHVIVAHTPIISSSELHFRLGFLVPVVHVVTAILSSYHIYIATLEKYLSIAHPVSHRLIRKGTVKAAILLVWLVAAFLGFLPFIWIDKTVDSSGKKYFVGYLIFCLVAVFALPYSFMLYAFVTIFRTLSARLKRRSKYCSHPQKLVARERRCMAIFVTMAVVFAVCWLPYFLLMLLLWTSDPNTTALDTAAHAIILIRYMTSIINPLLYSLLRPDFNAAAKRLLKKAKCYCIIRTEPVIQSCTPCCYRKQDCSRNVEEMSLQKDQTETEEQESKL</sequence>
<keyword evidence="7 12" id="KW-0675">Receptor</keyword>
<reference evidence="12" key="2">
    <citation type="journal article" date="2023" name="Science">
        <title>Genomic signatures of disease resistance in endangered staghorn corals.</title>
        <authorList>
            <person name="Vollmer S.V."/>
            <person name="Selwyn J.D."/>
            <person name="Despard B.A."/>
            <person name="Roesel C.L."/>
        </authorList>
    </citation>
    <scope>NUCLEOTIDE SEQUENCE</scope>
    <source>
        <strain evidence="12">K2</strain>
    </source>
</reference>
<feature type="transmembrane region" description="Helical" evidence="10">
    <location>
        <begin position="107"/>
        <end position="128"/>
    </location>
</feature>
<dbReference type="PRINTS" id="PR00237">
    <property type="entry name" value="GPCRRHODOPSN"/>
</dbReference>
<dbReference type="InterPro" id="IPR000276">
    <property type="entry name" value="GPCR_Rhodpsn"/>
</dbReference>
<evidence type="ECO:0000256" key="6">
    <source>
        <dbReference type="ARBA" id="ARBA00023136"/>
    </source>
</evidence>
<dbReference type="EMBL" id="JARQWQ010000006">
    <property type="protein sequence ID" value="KAK2571334.1"/>
    <property type="molecule type" value="Genomic_DNA"/>
</dbReference>
<organism evidence="12 13">
    <name type="scientific">Acropora cervicornis</name>
    <name type="common">Staghorn coral</name>
    <dbReference type="NCBI Taxonomy" id="6130"/>
    <lineage>
        <taxon>Eukaryota</taxon>
        <taxon>Metazoa</taxon>
        <taxon>Cnidaria</taxon>
        <taxon>Anthozoa</taxon>
        <taxon>Hexacorallia</taxon>
        <taxon>Scleractinia</taxon>
        <taxon>Astrocoeniina</taxon>
        <taxon>Acroporidae</taxon>
        <taxon>Acropora</taxon>
    </lineage>
</organism>
<evidence type="ECO:0000256" key="10">
    <source>
        <dbReference type="SAM" id="Phobius"/>
    </source>
</evidence>
<evidence type="ECO:0000256" key="2">
    <source>
        <dbReference type="ARBA" id="ARBA00022475"/>
    </source>
</evidence>
<evidence type="ECO:0000256" key="5">
    <source>
        <dbReference type="ARBA" id="ARBA00023040"/>
    </source>
</evidence>
<dbReference type="Gene3D" id="1.20.1070.10">
    <property type="entry name" value="Rhodopsin 7-helix transmembrane proteins"/>
    <property type="match status" value="1"/>
</dbReference>